<dbReference type="FunCoup" id="A0A543ARZ8">
    <property type="interactions" value="84"/>
</dbReference>
<dbReference type="GO" id="GO:0008270">
    <property type="term" value="F:zinc ion binding"/>
    <property type="evidence" value="ECO:0007669"/>
    <property type="project" value="InterPro"/>
</dbReference>
<sequence length="211" mass="22663">MTTTESRAAKAAKAEHDHAHMPQSPAAKSALNTLLEGNRRFVAGEPYYRRDITAARAAATEQHPIAAVFTCVDSRVTAESLFDCDFGHLIVVRTAGHVPDRAAVGSLAFAVSELDVSLVIVLGHERCGAIQLAVNSYRANPHGMTGNFLTDELHSMAAEGVEKSPDDPYHAAMLRQIDHTVVELRGDDQLAGAEVIGARYDLDHGTVRIVA</sequence>
<protein>
    <submittedName>
        <fullName evidence="5">Carbonic anhydrase</fullName>
    </submittedName>
</protein>
<dbReference type="GO" id="GO:0004089">
    <property type="term" value="F:carbonate dehydratase activity"/>
    <property type="evidence" value="ECO:0007669"/>
    <property type="project" value="InterPro"/>
</dbReference>
<feature type="binding site" evidence="3">
    <location>
        <position position="71"/>
    </location>
    <ligand>
        <name>Zn(2+)</name>
        <dbReference type="ChEBI" id="CHEBI:29105"/>
    </ligand>
</feature>
<dbReference type="InParanoid" id="A0A543ARZ8"/>
<keyword evidence="6" id="KW-1185">Reference proteome</keyword>
<feature type="binding site" evidence="3">
    <location>
        <position position="124"/>
    </location>
    <ligand>
        <name>Zn(2+)</name>
        <dbReference type="ChEBI" id="CHEBI:29105"/>
    </ligand>
</feature>
<feature type="binding site" evidence="3">
    <location>
        <position position="73"/>
    </location>
    <ligand>
        <name>Zn(2+)</name>
        <dbReference type="ChEBI" id="CHEBI:29105"/>
    </ligand>
</feature>
<dbReference type="InterPro" id="IPR001765">
    <property type="entry name" value="Carbonic_anhydrase"/>
</dbReference>
<dbReference type="OrthoDB" id="9797527at2"/>
<evidence type="ECO:0000256" key="3">
    <source>
        <dbReference type="PIRSR" id="PIRSR601765-1"/>
    </source>
</evidence>
<evidence type="ECO:0000256" key="2">
    <source>
        <dbReference type="ARBA" id="ARBA00024993"/>
    </source>
</evidence>
<comment type="caution">
    <text evidence="5">The sequence shown here is derived from an EMBL/GenBank/DDBJ whole genome shotgun (WGS) entry which is preliminary data.</text>
</comment>
<name>A0A543ARZ8_9ACTN</name>
<comment type="function">
    <text evidence="2">Catalyzes the reversible hydration of carbon dioxide to form bicarbonate.</text>
</comment>
<comment type="similarity">
    <text evidence="1">Belongs to the beta-class carbonic anhydrase family.</text>
</comment>
<reference evidence="5 6" key="1">
    <citation type="submission" date="2019-06" db="EMBL/GenBank/DDBJ databases">
        <title>Sequencing the genomes of 1000 actinobacteria strains.</title>
        <authorList>
            <person name="Klenk H.-P."/>
        </authorList>
    </citation>
    <scope>NUCLEOTIDE SEQUENCE [LARGE SCALE GENOMIC DNA]</scope>
    <source>
        <strain evidence="5 6">DSM 45928</strain>
    </source>
</reference>
<feature type="binding site" evidence="3">
    <location>
        <position position="127"/>
    </location>
    <ligand>
        <name>Zn(2+)</name>
        <dbReference type="ChEBI" id="CHEBI:29105"/>
    </ligand>
</feature>
<evidence type="ECO:0000313" key="6">
    <source>
        <dbReference type="Proteomes" id="UP000317043"/>
    </source>
</evidence>
<dbReference type="Proteomes" id="UP000317043">
    <property type="component" value="Unassembled WGS sequence"/>
</dbReference>
<dbReference type="RefSeq" id="WP_142035024.1">
    <property type="nucleotide sequence ID" value="NZ_JBHTGS010000001.1"/>
</dbReference>
<evidence type="ECO:0000256" key="1">
    <source>
        <dbReference type="ARBA" id="ARBA00006217"/>
    </source>
</evidence>
<dbReference type="AlphaFoldDB" id="A0A543ARZ8"/>
<gene>
    <name evidence="5" type="ORF">FB566_0782</name>
</gene>
<dbReference type="InterPro" id="IPR036874">
    <property type="entry name" value="Carbonic_anhydrase_sf"/>
</dbReference>
<dbReference type="Pfam" id="PF00484">
    <property type="entry name" value="Pro_CA"/>
    <property type="match status" value="1"/>
</dbReference>
<evidence type="ECO:0000256" key="4">
    <source>
        <dbReference type="SAM" id="MobiDB-lite"/>
    </source>
</evidence>
<dbReference type="PANTHER" id="PTHR11002:SF79">
    <property type="entry name" value="CARBONIC ANHYDRASE 2"/>
    <property type="match status" value="1"/>
</dbReference>
<accession>A0A543ARZ8</accession>
<proteinExistence type="inferred from homology"/>
<dbReference type="PANTHER" id="PTHR11002">
    <property type="entry name" value="CARBONIC ANHYDRASE"/>
    <property type="match status" value="1"/>
</dbReference>
<keyword evidence="3" id="KW-0862">Zinc</keyword>
<dbReference type="SMART" id="SM00947">
    <property type="entry name" value="Pro_CA"/>
    <property type="match status" value="1"/>
</dbReference>
<comment type="cofactor">
    <cofactor evidence="3">
        <name>Zn(2+)</name>
        <dbReference type="ChEBI" id="CHEBI:29105"/>
    </cofactor>
    <text evidence="3">Binds 1 zinc ion per subunit.</text>
</comment>
<dbReference type="SUPFAM" id="SSF53056">
    <property type="entry name" value="beta-carbonic anhydrase, cab"/>
    <property type="match status" value="1"/>
</dbReference>
<evidence type="ECO:0000313" key="5">
    <source>
        <dbReference type="EMBL" id="TQL75285.1"/>
    </source>
</evidence>
<feature type="region of interest" description="Disordered" evidence="4">
    <location>
        <begin position="1"/>
        <end position="25"/>
    </location>
</feature>
<dbReference type="EMBL" id="VFOW01000001">
    <property type="protein sequence ID" value="TQL75285.1"/>
    <property type="molecule type" value="Genomic_DNA"/>
</dbReference>
<dbReference type="Gene3D" id="3.40.1050.10">
    <property type="entry name" value="Carbonic anhydrase"/>
    <property type="match status" value="1"/>
</dbReference>
<keyword evidence="3" id="KW-0479">Metal-binding</keyword>
<organism evidence="5 6">
    <name type="scientific">Stackebrandtia endophytica</name>
    <dbReference type="NCBI Taxonomy" id="1496996"/>
    <lineage>
        <taxon>Bacteria</taxon>
        <taxon>Bacillati</taxon>
        <taxon>Actinomycetota</taxon>
        <taxon>Actinomycetes</taxon>
        <taxon>Glycomycetales</taxon>
        <taxon>Glycomycetaceae</taxon>
        <taxon>Stackebrandtia</taxon>
    </lineage>
</organism>